<dbReference type="HOGENOM" id="CLU_004083_5_3_1"/>
<feature type="region of interest" description="Disordered" evidence="7">
    <location>
        <begin position="649"/>
        <end position="701"/>
    </location>
</feature>
<dbReference type="RefSeq" id="XP_016220945.1">
    <property type="nucleotide sequence ID" value="XM_016374034.1"/>
</dbReference>
<dbReference type="Pfam" id="PF00172">
    <property type="entry name" value="Zn_clus"/>
    <property type="match status" value="1"/>
</dbReference>
<dbReference type="InterPro" id="IPR001138">
    <property type="entry name" value="Zn2Cys6_DnaBD"/>
</dbReference>
<feature type="compositionally biased region" description="Basic and acidic residues" evidence="7">
    <location>
        <begin position="686"/>
        <end position="695"/>
    </location>
</feature>
<feature type="compositionally biased region" description="Polar residues" evidence="7">
    <location>
        <begin position="656"/>
        <end position="676"/>
    </location>
</feature>
<accession>A0A0D1XMJ7</accession>
<sequence>MTSPFSPSAQSPSKSPFACLRCAVRKVKCNKEFPCNTCVRHNEQCVFRPPKPSQRRQKHQREQLLSARLKRYESLLHANGIDLAQIADPSSPDPSEAVTKPDAIECIEPRCQLHTPVSPSNAPTESTEPQTTVFQPQLLFGQNGAKLVDNNLWSRVAEEIQDDVDDIQDDSSDAASDAETSNSNSAYVLGAEPLQPAFSHPPNQHSLYLWHAFLRNVNPLTKLVHVPTLQPAFDKARANINHIPSGFEALMYAIYSISVLSLSDQECDDVLGQPRKTIHRYYVSATKAALARAKFMSSTSIVVLQALILHILSIRDSYHFRALWTLTGLAIRIAQVAGLHVDGTLLGLSPFESEIRRRIWWQLTLNDFRAAELCGQAKFRNLELDETSPRKPANVDDSDLFPSMTELPQESAKPTEMLWCVIRADMIRFAAGPIFKSQRQPNPAFTSEEYTALDDLKSKDEFSRQLEDRLETKYLRFCDPSQPLHLLALIVGRVATNIIRFISHHPRRWSTQKEVPQSERQLLWDIVTRLLEQYNMAQSTPQLRRFAWNAPYFIQWQAVIHLIDTLRAEPLHADAEKAWKLIDVLYENNSEMLLGNKETIYVAVGNLCLKAYNARLSALQEQGHAQSDVPGYIVTLRKQREEARLRRQFSVAKRQASVNPSEQVAGSKMSPSTISNVGDVHTGHRSKPDGRDGKSDVWPQEGDLRTGDDAFWLSSHTGGNVVSNNGAHDIETILAQELATDNLNNDIINWEQWDVWLGSGSSMAMGLVEQRHGFADRTATSELTN</sequence>
<dbReference type="GO" id="GO:0006351">
    <property type="term" value="P:DNA-templated transcription"/>
    <property type="evidence" value="ECO:0007669"/>
    <property type="project" value="InterPro"/>
</dbReference>
<dbReference type="PANTHER" id="PTHR31001:SF85">
    <property type="entry name" value="ZN(II)2CYS6 TRANSCRIPTION FACTOR (EUROFUNG)"/>
    <property type="match status" value="1"/>
</dbReference>
<dbReference type="OrthoDB" id="2269373at2759"/>
<evidence type="ECO:0000256" key="4">
    <source>
        <dbReference type="ARBA" id="ARBA00023125"/>
    </source>
</evidence>
<dbReference type="GO" id="GO:0003677">
    <property type="term" value="F:DNA binding"/>
    <property type="evidence" value="ECO:0007669"/>
    <property type="project" value="UniProtKB-KW"/>
</dbReference>
<dbReference type="Proteomes" id="UP000054302">
    <property type="component" value="Unassembled WGS sequence"/>
</dbReference>
<evidence type="ECO:0000313" key="10">
    <source>
        <dbReference type="Proteomes" id="UP000054302"/>
    </source>
</evidence>
<feature type="domain" description="Zn(2)-C6 fungal-type" evidence="8">
    <location>
        <begin position="18"/>
        <end position="47"/>
    </location>
</feature>
<dbReference type="GeneID" id="27326790"/>
<protein>
    <recommendedName>
        <fullName evidence="8">Zn(2)-C6 fungal-type domain-containing protein</fullName>
    </recommendedName>
</protein>
<keyword evidence="3" id="KW-0805">Transcription regulation</keyword>
<dbReference type="GO" id="GO:0000981">
    <property type="term" value="F:DNA-binding transcription factor activity, RNA polymerase II-specific"/>
    <property type="evidence" value="ECO:0007669"/>
    <property type="project" value="InterPro"/>
</dbReference>
<dbReference type="PROSITE" id="PS50048">
    <property type="entry name" value="ZN2_CY6_FUNGAL_2"/>
    <property type="match status" value="1"/>
</dbReference>
<evidence type="ECO:0000256" key="6">
    <source>
        <dbReference type="ARBA" id="ARBA00023242"/>
    </source>
</evidence>
<dbReference type="Pfam" id="PF04082">
    <property type="entry name" value="Fungal_trans"/>
    <property type="match status" value="1"/>
</dbReference>
<dbReference type="GO" id="GO:0005634">
    <property type="term" value="C:nucleus"/>
    <property type="evidence" value="ECO:0007669"/>
    <property type="project" value="UniProtKB-SubCell"/>
</dbReference>
<keyword evidence="6" id="KW-0539">Nucleus</keyword>
<evidence type="ECO:0000256" key="3">
    <source>
        <dbReference type="ARBA" id="ARBA00023015"/>
    </source>
</evidence>
<proteinExistence type="predicted"/>
<evidence type="ECO:0000313" key="9">
    <source>
        <dbReference type="EMBL" id="KIV89371.1"/>
    </source>
</evidence>
<dbReference type="VEuPathDB" id="FungiDB:PV10_08945"/>
<reference evidence="9 10" key="1">
    <citation type="submission" date="2015-01" db="EMBL/GenBank/DDBJ databases">
        <title>The Genome Sequence of Exophiala mesophila CBS40295.</title>
        <authorList>
            <consortium name="The Broad Institute Genomics Platform"/>
            <person name="Cuomo C."/>
            <person name="de Hoog S."/>
            <person name="Gorbushina A."/>
            <person name="Stielow B."/>
            <person name="Teixiera M."/>
            <person name="Abouelleil A."/>
            <person name="Chapman S.B."/>
            <person name="Priest M."/>
            <person name="Young S.K."/>
            <person name="Wortman J."/>
            <person name="Nusbaum C."/>
            <person name="Birren B."/>
        </authorList>
    </citation>
    <scope>NUCLEOTIDE SEQUENCE [LARGE SCALE GENOMIC DNA]</scope>
    <source>
        <strain evidence="9 10">CBS 40295</strain>
    </source>
</reference>
<dbReference type="SMART" id="SM00066">
    <property type="entry name" value="GAL4"/>
    <property type="match status" value="1"/>
</dbReference>
<comment type="subcellular location">
    <subcellularLocation>
        <location evidence="1">Nucleus</location>
    </subcellularLocation>
</comment>
<evidence type="ECO:0000256" key="7">
    <source>
        <dbReference type="SAM" id="MobiDB-lite"/>
    </source>
</evidence>
<organism evidence="9 10">
    <name type="scientific">Exophiala mesophila</name>
    <name type="common">Black yeast-like fungus</name>
    <dbReference type="NCBI Taxonomy" id="212818"/>
    <lineage>
        <taxon>Eukaryota</taxon>
        <taxon>Fungi</taxon>
        <taxon>Dikarya</taxon>
        <taxon>Ascomycota</taxon>
        <taxon>Pezizomycotina</taxon>
        <taxon>Eurotiomycetes</taxon>
        <taxon>Chaetothyriomycetidae</taxon>
        <taxon>Chaetothyriales</taxon>
        <taxon>Herpotrichiellaceae</taxon>
        <taxon>Exophiala</taxon>
    </lineage>
</organism>
<dbReference type="InterPro" id="IPR050613">
    <property type="entry name" value="Sec_Metabolite_Reg"/>
</dbReference>
<keyword evidence="10" id="KW-1185">Reference proteome</keyword>
<dbReference type="EMBL" id="KN847525">
    <property type="protein sequence ID" value="KIV89371.1"/>
    <property type="molecule type" value="Genomic_DNA"/>
</dbReference>
<evidence type="ECO:0000256" key="1">
    <source>
        <dbReference type="ARBA" id="ARBA00004123"/>
    </source>
</evidence>
<dbReference type="SMART" id="SM00906">
    <property type="entry name" value="Fungal_trans"/>
    <property type="match status" value="1"/>
</dbReference>
<dbReference type="AlphaFoldDB" id="A0A0D1XMJ7"/>
<dbReference type="PANTHER" id="PTHR31001">
    <property type="entry name" value="UNCHARACTERIZED TRANSCRIPTIONAL REGULATORY PROTEIN"/>
    <property type="match status" value="1"/>
</dbReference>
<dbReference type="InterPro" id="IPR036864">
    <property type="entry name" value="Zn2-C6_fun-type_DNA-bd_sf"/>
</dbReference>
<dbReference type="OMA" id="IWIINEA"/>
<evidence type="ECO:0000256" key="5">
    <source>
        <dbReference type="ARBA" id="ARBA00023163"/>
    </source>
</evidence>
<name>A0A0D1XMJ7_EXOME</name>
<dbReference type="PROSITE" id="PS00463">
    <property type="entry name" value="ZN2_CY6_FUNGAL_1"/>
    <property type="match status" value="1"/>
</dbReference>
<dbReference type="Gene3D" id="4.10.240.10">
    <property type="entry name" value="Zn(2)-C6 fungal-type DNA-binding domain"/>
    <property type="match status" value="1"/>
</dbReference>
<keyword evidence="4" id="KW-0238">DNA-binding</keyword>
<dbReference type="SUPFAM" id="SSF57701">
    <property type="entry name" value="Zn2/Cys6 DNA-binding domain"/>
    <property type="match status" value="1"/>
</dbReference>
<keyword evidence="2" id="KW-0479">Metal-binding</keyword>
<dbReference type="GO" id="GO:0008270">
    <property type="term" value="F:zinc ion binding"/>
    <property type="evidence" value="ECO:0007669"/>
    <property type="project" value="InterPro"/>
</dbReference>
<dbReference type="STRING" id="212818.A0A0D1XMJ7"/>
<evidence type="ECO:0000259" key="8">
    <source>
        <dbReference type="PROSITE" id="PS50048"/>
    </source>
</evidence>
<dbReference type="CDD" id="cd00067">
    <property type="entry name" value="GAL4"/>
    <property type="match status" value="1"/>
</dbReference>
<dbReference type="InterPro" id="IPR007219">
    <property type="entry name" value="XnlR_reg_dom"/>
</dbReference>
<keyword evidence="5" id="KW-0804">Transcription</keyword>
<evidence type="ECO:0000256" key="2">
    <source>
        <dbReference type="ARBA" id="ARBA00022723"/>
    </source>
</evidence>
<dbReference type="CDD" id="cd12148">
    <property type="entry name" value="fungal_TF_MHR"/>
    <property type="match status" value="1"/>
</dbReference>
<gene>
    <name evidence="9" type="ORF">PV10_08945</name>
</gene>